<comment type="caution">
    <text evidence="1">The sequence shown here is derived from an EMBL/GenBank/DDBJ whole genome shotgun (WGS) entry which is preliminary data.</text>
</comment>
<dbReference type="AlphaFoldDB" id="A0A085JQI8"/>
<evidence type="ECO:0000313" key="2">
    <source>
        <dbReference type="Proteomes" id="UP000028602"/>
    </source>
</evidence>
<proteinExistence type="predicted"/>
<organism evidence="1 2">
    <name type="scientific">Tatumella ptyseos ATCC 33301</name>
    <dbReference type="NCBI Taxonomy" id="1005995"/>
    <lineage>
        <taxon>Bacteria</taxon>
        <taxon>Pseudomonadati</taxon>
        <taxon>Pseudomonadota</taxon>
        <taxon>Gammaproteobacteria</taxon>
        <taxon>Enterobacterales</taxon>
        <taxon>Erwiniaceae</taxon>
        <taxon>Tatumella</taxon>
    </lineage>
</organism>
<reference evidence="1 2" key="1">
    <citation type="submission" date="2014-05" db="EMBL/GenBank/DDBJ databases">
        <title>ATOL: Assembling a taxonomically balanced genome-scale reconstruction of the evolutionary history of the Enterobacteriaceae.</title>
        <authorList>
            <person name="Plunkett G.III."/>
            <person name="Neeno-Eckwall E.C."/>
            <person name="Glasner J.D."/>
            <person name="Perna N.T."/>
        </authorList>
    </citation>
    <scope>NUCLEOTIDE SEQUENCE [LARGE SCALE GENOMIC DNA]</scope>
    <source>
        <strain evidence="1 2">ATCC 33301</strain>
    </source>
</reference>
<dbReference type="RefSeq" id="WP_029990621.1">
    <property type="nucleotide sequence ID" value="NZ_ATMJ01000029.1"/>
</dbReference>
<accession>A0A085JQI8</accession>
<dbReference type="eggNOG" id="ENOG5033GKA">
    <property type="taxonomic scope" value="Bacteria"/>
</dbReference>
<gene>
    <name evidence="1" type="ORF">GTPT_0023</name>
</gene>
<dbReference type="NCBIfam" id="NF045617">
    <property type="entry name" value="mostly_LP"/>
    <property type="match status" value="1"/>
</dbReference>
<dbReference type="EMBL" id="JMPR01000003">
    <property type="protein sequence ID" value="KFD22734.1"/>
    <property type="molecule type" value="Genomic_DNA"/>
</dbReference>
<evidence type="ECO:0008006" key="3">
    <source>
        <dbReference type="Google" id="ProtNLM"/>
    </source>
</evidence>
<evidence type="ECO:0000313" key="1">
    <source>
        <dbReference type="EMBL" id="KFD22734.1"/>
    </source>
</evidence>
<dbReference type="Proteomes" id="UP000028602">
    <property type="component" value="Unassembled WGS sequence"/>
</dbReference>
<sequence>MIKIFLLSGILLISGCHLEKSYISPLGVAIQDNAPCFFVPPEIVKSLRLAENRGIYVSRKTAQHWVFFWDSPQQSILPGIVAGECLSYPQIKWQEGIYSVLMGASSDNDSERYRLEKTFNLQKDNQGNFLIREAP</sequence>
<keyword evidence="2" id="KW-1185">Reference proteome</keyword>
<name>A0A085JQI8_9GAMM</name>
<dbReference type="InterPro" id="IPR054657">
    <property type="entry name" value="T6SS_periplasmic_put"/>
</dbReference>
<dbReference type="PROSITE" id="PS51257">
    <property type="entry name" value="PROKAR_LIPOPROTEIN"/>
    <property type="match status" value="1"/>
</dbReference>
<protein>
    <recommendedName>
        <fullName evidence="3">Lipoprotein</fullName>
    </recommendedName>
</protein>